<dbReference type="RefSeq" id="WP_345026195.1">
    <property type="nucleotide sequence ID" value="NZ_BAABEY010000001.1"/>
</dbReference>
<dbReference type="EMBL" id="BAABEY010000001">
    <property type="protein sequence ID" value="GAA4431653.1"/>
    <property type="molecule type" value="Genomic_DNA"/>
</dbReference>
<dbReference type="SUPFAM" id="SSF82171">
    <property type="entry name" value="DPP6 N-terminal domain-like"/>
    <property type="match status" value="1"/>
</dbReference>
<accession>A0ABP8LMH0</accession>
<keyword evidence="2" id="KW-1185">Reference proteome</keyword>
<evidence type="ECO:0000313" key="1">
    <source>
        <dbReference type="EMBL" id="GAA4431653.1"/>
    </source>
</evidence>
<dbReference type="Gene3D" id="2.130.10.10">
    <property type="entry name" value="YVTN repeat-like/Quinoprotein amine dehydrogenase"/>
    <property type="match status" value="1"/>
</dbReference>
<sequence length="422" mass="47132">MLLLCCLFTGVKGQGLLTPGVSADPRISIKKVATGRIIHRFHDTSPISPSGRYIALFRIPFEDHYPVEGDFGEVVLVDLVSGKEEVIAKSFGWEMQVGANVQWGGSDNELFYNQVDTTNWEAFTILYNPQTRKKRRINGWTFMVSSDGKKLVSHNLVNSIYAQSGYGVIVPEKFRARHHGLTGKDGIFVTDVKSGKSRMVISLEDMYKQAKPAVGIPDPENYQVYGFKAMWNPQATRIMTCMLFYPKDGGRRKVAVLTFRPDGSDVRTAITTSQYAKGGHHMAWMPDGDHLSINLNVNDNKQGLEIVTVKYDGSDLKEVFHPGSGHPSFHPKNLPLVVTDSYRDETSVTLNDGFIPVRLLNTETGKETLIAKVRIPDVTNSSFRLDAHPTWDRTGRFVIFNGYGDGSRGVYIADLQHLTQTK</sequence>
<evidence type="ECO:0008006" key="3">
    <source>
        <dbReference type="Google" id="ProtNLM"/>
    </source>
</evidence>
<proteinExistence type="predicted"/>
<name>A0ABP8LMH0_9BACT</name>
<dbReference type="InterPro" id="IPR015943">
    <property type="entry name" value="WD40/YVTN_repeat-like_dom_sf"/>
</dbReference>
<gene>
    <name evidence="1" type="ORF">GCM10023091_02700</name>
</gene>
<comment type="caution">
    <text evidence="1">The sequence shown here is derived from an EMBL/GenBank/DDBJ whole genome shotgun (WGS) entry which is preliminary data.</text>
</comment>
<evidence type="ECO:0000313" key="2">
    <source>
        <dbReference type="Proteomes" id="UP001501508"/>
    </source>
</evidence>
<organism evidence="1 2">
    <name type="scientific">Ravibacter arvi</name>
    <dbReference type="NCBI Taxonomy" id="2051041"/>
    <lineage>
        <taxon>Bacteria</taxon>
        <taxon>Pseudomonadati</taxon>
        <taxon>Bacteroidota</taxon>
        <taxon>Cytophagia</taxon>
        <taxon>Cytophagales</taxon>
        <taxon>Spirosomataceae</taxon>
        <taxon>Ravibacter</taxon>
    </lineage>
</organism>
<protein>
    <recommendedName>
        <fullName evidence="3">WD40 repeat protein</fullName>
    </recommendedName>
</protein>
<reference evidence="2" key="1">
    <citation type="journal article" date="2019" name="Int. J. Syst. Evol. Microbiol.">
        <title>The Global Catalogue of Microorganisms (GCM) 10K type strain sequencing project: providing services to taxonomists for standard genome sequencing and annotation.</title>
        <authorList>
            <consortium name="The Broad Institute Genomics Platform"/>
            <consortium name="The Broad Institute Genome Sequencing Center for Infectious Disease"/>
            <person name="Wu L."/>
            <person name="Ma J."/>
        </authorList>
    </citation>
    <scope>NUCLEOTIDE SEQUENCE [LARGE SCALE GENOMIC DNA]</scope>
    <source>
        <strain evidence="2">JCM 31920</strain>
    </source>
</reference>
<dbReference type="Proteomes" id="UP001501508">
    <property type="component" value="Unassembled WGS sequence"/>
</dbReference>